<feature type="binding site" evidence="14">
    <location>
        <position position="1169"/>
    </location>
    <ligand>
        <name>ATP</name>
        <dbReference type="ChEBI" id="CHEBI:30616"/>
    </ligand>
</feature>
<dbReference type="Pfam" id="PF13246">
    <property type="entry name" value="Cation_ATPase"/>
    <property type="match status" value="1"/>
</dbReference>
<dbReference type="GO" id="GO:0006892">
    <property type="term" value="P:post-Golgi vesicle-mediated transport"/>
    <property type="evidence" value="ECO:0007669"/>
    <property type="project" value="TreeGrafter"/>
</dbReference>
<dbReference type="InterPro" id="IPR008250">
    <property type="entry name" value="ATPase_P-typ_transduc_dom_A_sf"/>
</dbReference>
<dbReference type="InterPro" id="IPR023214">
    <property type="entry name" value="HAD_sf"/>
</dbReference>
<dbReference type="GO" id="GO:0140346">
    <property type="term" value="F:phosphatidylserine flippase activity"/>
    <property type="evidence" value="ECO:0007669"/>
    <property type="project" value="UniProtKB-ARBA"/>
</dbReference>
<dbReference type="InterPro" id="IPR032630">
    <property type="entry name" value="P_typ_ATPase_c"/>
</dbReference>
<dbReference type="GO" id="GO:0005802">
    <property type="term" value="C:trans-Golgi network"/>
    <property type="evidence" value="ECO:0007669"/>
    <property type="project" value="TreeGrafter"/>
</dbReference>
<dbReference type="Pfam" id="PF00702">
    <property type="entry name" value="Hydrolase"/>
    <property type="match status" value="1"/>
</dbReference>
<feature type="binding site" evidence="14">
    <location>
        <position position="1170"/>
    </location>
    <ligand>
        <name>ATP</name>
        <dbReference type="ChEBI" id="CHEBI:30616"/>
    </ligand>
</feature>
<protein>
    <recommendedName>
        <fullName evidence="16">Phospholipid-transporting ATPase</fullName>
        <ecNumber evidence="16">7.6.2.1</ecNumber>
    </recommendedName>
</protein>
<dbReference type="Gene3D" id="3.40.1110.10">
    <property type="entry name" value="Calcium-transporting ATPase, cytoplasmic domain N"/>
    <property type="match status" value="1"/>
</dbReference>
<evidence type="ECO:0000256" key="3">
    <source>
        <dbReference type="ARBA" id="ARBA00022692"/>
    </source>
</evidence>
<dbReference type="PANTHER" id="PTHR24092">
    <property type="entry name" value="PROBABLE PHOSPHOLIPID-TRANSPORTING ATPASE"/>
    <property type="match status" value="1"/>
</dbReference>
<dbReference type="InterPro" id="IPR018303">
    <property type="entry name" value="ATPase_P-typ_P_site"/>
</dbReference>
<dbReference type="Gene3D" id="2.70.150.10">
    <property type="entry name" value="Calcium-transporting ATPase, cytoplasmic transduction domain A"/>
    <property type="match status" value="1"/>
</dbReference>
<keyword evidence="5 14" id="KW-0547">Nucleotide-binding</keyword>
<feature type="binding site" evidence="14">
    <location>
        <position position="946"/>
    </location>
    <ligand>
        <name>ATP</name>
        <dbReference type="ChEBI" id="CHEBI:30616"/>
    </ligand>
</feature>
<comment type="catalytic activity">
    <reaction evidence="11 16">
        <text>ATP + H2O + phospholipidSide 1 = ADP + phosphate + phospholipidSide 2.</text>
        <dbReference type="EC" id="7.6.2.1"/>
    </reaction>
</comment>
<evidence type="ECO:0000256" key="12">
    <source>
        <dbReference type="ARBA" id="ARBA00049128"/>
    </source>
</evidence>
<evidence type="ECO:0000256" key="4">
    <source>
        <dbReference type="ARBA" id="ARBA00022723"/>
    </source>
</evidence>
<evidence type="ECO:0000256" key="6">
    <source>
        <dbReference type="ARBA" id="ARBA00022840"/>
    </source>
</evidence>
<feature type="binding site" evidence="14">
    <location>
        <position position="687"/>
    </location>
    <ligand>
        <name>ATP</name>
        <dbReference type="ChEBI" id="CHEBI:30616"/>
    </ligand>
</feature>
<evidence type="ECO:0000256" key="15">
    <source>
        <dbReference type="PIRSR" id="PIRSR606539-3"/>
    </source>
</evidence>
<feature type="binding site" evidence="14">
    <location>
        <position position="1306"/>
    </location>
    <ligand>
        <name>ATP</name>
        <dbReference type="ChEBI" id="CHEBI:30616"/>
    </ligand>
</feature>
<dbReference type="GO" id="GO:0005524">
    <property type="term" value="F:ATP binding"/>
    <property type="evidence" value="ECO:0007669"/>
    <property type="project" value="UniProtKB-UniRule"/>
</dbReference>
<organism evidence="20 21">
    <name type="scientific">Pichia kluyveri</name>
    <name type="common">Yeast</name>
    <dbReference type="NCBI Taxonomy" id="36015"/>
    <lineage>
        <taxon>Eukaryota</taxon>
        <taxon>Fungi</taxon>
        <taxon>Dikarya</taxon>
        <taxon>Ascomycota</taxon>
        <taxon>Saccharomycotina</taxon>
        <taxon>Pichiomycetes</taxon>
        <taxon>Pichiales</taxon>
        <taxon>Pichiaceae</taxon>
        <taxon>Pichia</taxon>
    </lineage>
</organism>
<feature type="binding site" evidence="14">
    <location>
        <position position="685"/>
    </location>
    <ligand>
        <name>ATP</name>
        <dbReference type="ChEBI" id="CHEBI:30616"/>
    </ligand>
</feature>
<evidence type="ECO:0000256" key="14">
    <source>
        <dbReference type="PIRSR" id="PIRSR606539-2"/>
    </source>
</evidence>
<feature type="binding site" evidence="14">
    <location>
        <position position="1171"/>
    </location>
    <ligand>
        <name>ATP</name>
        <dbReference type="ChEBI" id="CHEBI:30616"/>
    </ligand>
</feature>
<evidence type="ECO:0000256" key="17">
    <source>
        <dbReference type="SAM" id="MobiDB-lite"/>
    </source>
</evidence>
<dbReference type="InterPro" id="IPR032631">
    <property type="entry name" value="P-type_ATPase_N"/>
</dbReference>
<feature type="binding site" evidence="15">
    <location>
        <position position="1306"/>
    </location>
    <ligand>
        <name>Mg(2+)</name>
        <dbReference type="ChEBI" id="CHEBI:18420"/>
    </ligand>
</feature>
<dbReference type="PANTHER" id="PTHR24092:SF174">
    <property type="entry name" value="PHOSPHOLIPID-TRANSPORTING ATPASE DNF3-RELATED"/>
    <property type="match status" value="1"/>
</dbReference>
<feature type="transmembrane region" description="Helical" evidence="16">
    <location>
        <begin position="614"/>
        <end position="637"/>
    </location>
</feature>
<feature type="binding site" evidence="14">
    <location>
        <position position="1281"/>
    </location>
    <ligand>
        <name>ATP</name>
        <dbReference type="ChEBI" id="CHEBI:30616"/>
    </ligand>
</feature>
<feature type="region of interest" description="Disordered" evidence="17">
    <location>
        <begin position="1"/>
        <end position="38"/>
    </location>
</feature>
<evidence type="ECO:0000256" key="1">
    <source>
        <dbReference type="ARBA" id="ARBA00004141"/>
    </source>
</evidence>
<dbReference type="Pfam" id="PF16209">
    <property type="entry name" value="PhoLip_ATPase_N"/>
    <property type="match status" value="1"/>
</dbReference>
<evidence type="ECO:0000256" key="5">
    <source>
        <dbReference type="ARBA" id="ARBA00022741"/>
    </source>
</evidence>
<dbReference type="GO" id="GO:0032456">
    <property type="term" value="P:endocytic recycling"/>
    <property type="evidence" value="ECO:0007669"/>
    <property type="project" value="TreeGrafter"/>
</dbReference>
<feature type="binding site" evidence="14">
    <location>
        <position position="1275"/>
    </location>
    <ligand>
        <name>ATP</name>
        <dbReference type="ChEBI" id="CHEBI:30616"/>
    </ligand>
</feature>
<feature type="region of interest" description="Disordered" evidence="17">
    <location>
        <begin position="1657"/>
        <end position="1688"/>
    </location>
</feature>
<comment type="catalytic activity">
    <reaction evidence="12">
        <text>a 1,2-diacyl-sn-glycero-3-phosphoethanolamine(out) + ATP + H2O = a 1,2-diacyl-sn-glycero-3-phosphoethanolamine(in) + ADP + phosphate + H(+)</text>
        <dbReference type="Rhea" id="RHEA:66132"/>
        <dbReference type="ChEBI" id="CHEBI:15377"/>
        <dbReference type="ChEBI" id="CHEBI:15378"/>
        <dbReference type="ChEBI" id="CHEBI:30616"/>
        <dbReference type="ChEBI" id="CHEBI:43474"/>
        <dbReference type="ChEBI" id="CHEBI:64612"/>
        <dbReference type="ChEBI" id="CHEBI:456216"/>
    </reaction>
    <physiologicalReaction direction="left-to-right" evidence="12">
        <dbReference type="Rhea" id="RHEA:66133"/>
    </physiologicalReaction>
</comment>
<dbReference type="NCBIfam" id="TIGR01494">
    <property type="entry name" value="ATPase_P-type"/>
    <property type="match status" value="2"/>
</dbReference>
<keyword evidence="3 16" id="KW-0812">Transmembrane</keyword>
<keyword evidence="4 15" id="KW-0479">Metal-binding</keyword>
<keyword evidence="7 15" id="KW-0460">Magnesium</keyword>
<comment type="similarity">
    <text evidence="2 16">Belongs to the cation transport ATPase (P-type) (TC 3.A.3) family. Type IV subfamily.</text>
</comment>
<feature type="binding site" evidence="14">
    <location>
        <position position="1305"/>
    </location>
    <ligand>
        <name>ATP</name>
        <dbReference type="ChEBI" id="CHEBI:30616"/>
    </ligand>
</feature>
<keyword evidence="10 16" id="KW-0472">Membrane</keyword>
<proteinExistence type="inferred from homology"/>
<dbReference type="NCBIfam" id="TIGR01652">
    <property type="entry name" value="ATPase-Plipid"/>
    <property type="match status" value="1"/>
</dbReference>
<dbReference type="Pfam" id="PF16212">
    <property type="entry name" value="PhoLip_ATPase_C"/>
    <property type="match status" value="1"/>
</dbReference>
<sequence>MPPKSPNKGQETKNYNPFYIEPEKPRNSVSGLLDDDFNDSEDEGLAKEFPIPVNINNQDYRPSKTVKTRARGYSLRTQLLNTSMHNQSIQYLNNVSKINNTTSSDNANNDIELTSVENSYNPDFIHNDEEYERNDKNLRFDTLLTNESIMDLTDEYTHDNFDSKNRKNRIRLSDETQQKRSIFSKIQKKNQFTKKISPGFFKRAFLLLSGGRPELPSVGGRDIPITINISNTDFPVTKNKKNQTLLIDERNNQPYVNNLITSSRYTLVSFLPRQLIAQFSKLANCYFMLVAILQLIPSWSTTGTSTTIIPLSIFISISMLREGYDDIRRHKLDKQENNKKVKVLKEFTAPNSMFESDMRFSKSTTSISRLRPSGQSFDYNFQLENDALDQELENEAIKPNSFQDERLLSGLGISAVKTRWKDLKVGDIVKLNSDDWVPADIAILTSTNEMGEAFIETMALDGETNLKSRIPNVELNNYANKAKNLFNISGTITSEDPNQDLYNFEGSLQFPDFKTQEMKTYPLGPDNIIYRGSIIRNTECCLGVVIFTGEETKIRMNAIKNPRVKAPKLQRKINIIVAFMVFLVISLSLFSFMAERIFYNKYATLNWYINRVNAGTAPTIMGFIIMFNTMIPLSLYVTMEIIKAVQMVLLQWDIDMYHLPTDTPAEARTATILEELGQVSYVFSDKTGTLTDNVMLFRKFSVCGVPWIHDIDLLMKKEEDPHKDDFSDIFSNNEEKPGAIIAPGRPSMASLKSDPKRTFGSPNSVTSPSNPLEIKSSLEFINYIQSNPNTSFAKKSTFFLLSIALCHTCLPRKIEKNEEIRDSVDSLEPATNMNKNDTITEEENEVADVNLNPFDESTKYTEETDIEYQASSPDELALVQAACDMGFILCDKKQKVVTLKTYPNGFDNQPKFTEYEILDVIEFTSSRKRMSVVVKFPDGKLILLCKGADNIIMERLEEANIVKNKQQELSKTVNNRKKAEAEFILQKRSIDNLSPPNSPRTSLSKLSFTLGRKSSVHYDNINSILDNDTRSETDQIILDSRKSVDIENRKKYNLTQQQYIPPSHLINDDKFLIERTLQHMEEFSSDGLRTLLYSYRELDSTKYEDWSKRYAEAKTSLVNRSEKISEIGKEFENSLKLLGCTAIEDKLQDGVPEAIEKLRRAGIRMWMLTGDKRETAINIGYSCKLIKDYSKVVILSIDKNDESNSDKDDTISSMDPIERLLSVITDTERLINEDSLAHCVVVIDGSTLTEIEKNASVLSSFISLGVKANSVIVCRASPSQKATMVTKVRELDKSKVTLAIGDGANDIAMIQSADVGVGITGKEGLQAARTSDYSIAQFKYLLKLLLVHGRYNYIRTSKFVICTFYKELLFYLSQLLYQRYTLFTGSSLYESWSLSMFNTLFTSLPVLCIGMFDKDLKPSTLIAIPELYSKGVNNETFNLFVFIQWVILATTQSVTLCFILWNIYGFPALVDNTTYPLGVILFTVFIIIINTKLNIFEMHTITKLSIIAWVISVVGWIVWTMLLVGLYRSKINTIFYVQHGLFEEFGRDSTFWASILILTVLGIWIDFLFYFISHLFKITDTEKFQILEKDPKLEKQLELESYNELKQGWTWLHESQIYEAKKNGNLSIGIDIENRGDNEGENDKLKNNIHNFRSFMKKGSIHPSEKTENRKRKGTMVNPTELPPDSPSLVTVSSNDAYTEQMLPSGKIVKIPKFEDSNTNGLSNRTYRNKFNLIGKKHDEEEDGEEEFYHEENEELNSLNIDEILRNRQQTLGDEY</sequence>
<dbReference type="InterPro" id="IPR006539">
    <property type="entry name" value="P-type_ATPase_IV"/>
</dbReference>
<feature type="binding site" evidence="15">
    <location>
        <position position="687"/>
    </location>
    <ligand>
        <name>Mg(2+)</name>
        <dbReference type="ChEBI" id="CHEBI:18420"/>
    </ligand>
</feature>
<feature type="domain" description="P-type ATPase C-terminal" evidence="19">
    <location>
        <begin position="1328"/>
        <end position="1577"/>
    </location>
</feature>
<evidence type="ECO:0000256" key="13">
    <source>
        <dbReference type="PIRSR" id="PIRSR606539-1"/>
    </source>
</evidence>
<dbReference type="InterPro" id="IPR023298">
    <property type="entry name" value="ATPase_P-typ_TM_dom_sf"/>
</dbReference>
<feature type="binding site" evidence="14">
    <location>
        <position position="923"/>
    </location>
    <ligand>
        <name>ATP</name>
        <dbReference type="ChEBI" id="CHEBI:30616"/>
    </ligand>
</feature>
<evidence type="ECO:0000256" key="7">
    <source>
        <dbReference type="ARBA" id="ARBA00022842"/>
    </source>
</evidence>
<evidence type="ECO:0000256" key="9">
    <source>
        <dbReference type="ARBA" id="ARBA00022989"/>
    </source>
</evidence>
<comment type="cofactor">
    <cofactor evidence="15">
        <name>Mg(2+)</name>
        <dbReference type="ChEBI" id="CHEBI:18420"/>
    </cofactor>
</comment>
<keyword evidence="6 14" id="KW-0067">ATP-binding</keyword>
<feature type="binding site" evidence="15">
    <location>
        <position position="1302"/>
    </location>
    <ligand>
        <name>Mg(2+)</name>
        <dbReference type="ChEBI" id="CHEBI:18420"/>
    </ligand>
</feature>
<dbReference type="Gene3D" id="3.40.50.1000">
    <property type="entry name" value="HAD superfamily/HAD-like"/>
    <property type="match status" value="1"/>
</dbReference>
<dbReference type="SUPFAM" id="SSF81653">
    <property type="entry name" value="Calcium ATPase, transduction domain A"/>
    <property type="match status" value="1"/>
</dbReference>
<feature type="active site" description="4-aspartylphosphate intermediate" evidence="13">
    <location>
        <position position="685"/>
    </location>
</feature>
<dbReference type="EMBL" id="BTGB01000003">
    <property type="protein sequence ID" value="GMM46336.1"/>
    <property type="molecule type" value="Genomic_DNA"/>
</dbReference>
<keyword evidence="21" id="KW-1185">Reference proteome</keyword>
<evidence type="ECO:0000313" key="21">
    <source>
        <dbReference type="Proteomes" id="UP001378960"/>
    </source>
</evidence>
<feature type="domain" description="P-type ATPase N-terminal" evidence="18">
    <location>
        <begin position="250"/>
        <end position="308"/>
    </location>
</feature>
<comment type="caution">
    <text evidence="20">The sequence shown here is derived from an EMBL/GenBank/DDBJ whole genome shotgun (WGS) entry which is preliminary data.</text>
</comment>
<dbReference type="SUPFAM" id="SSF81665">
    <property type="entry name" value="Calcium ATPase, transmembrane domain M"/>
    <property type="match status" value="1"/>
</dbReference>
<dbReference type="InterPro" id="IPR023299">
    <property type="entry name" value="ATPase_P-typ_cyto_dom_N"/>
</dbReference>
<keyword evidence="9 16" id="KW-1133">Transmembrane helix</keyword>
<evidence type="ECO:0000256" key="16">
    <source>
        <dbReference type="RuleBase" id="RU362033"/>
    </source>
</evidence>
<dbReference type="EC" id="7.6.2.1" evidence="16"/>
<evidence type="ECO:0000256" key="11">
    <source>
        <dbReference type="ARBA" id="ARBA00034036"/>
    </source>
</evidence>
<evidence type="ECO:0000259" key="19">
    <source>
        <dbReference type="Pfam" id="PF16212"/>
    </source>
</evidence>
<evidence type="ECO:0000256" key="10">
    <source>
        <dbReference type="ARBA" id="ARBA00023136"/>
    </source>
</evidence>
<feature type="binding site" evidence="14">
    <location>
        <position position="686"/>
    </location>
    <ligand>
        <name>ATP</name>
        <dbReference type="ChEBI" id="CHEBI:30616"/>
    </ligand>
</feature>
<dbReference type="SUPFAM" id="SSF56784">
    <property type="entry name" value="HAD-like"/>
    <property type="match status" value="1"/>
</dbReference>
<feature type="transmembrane region" description="Helical" evidence="16">
    <location>
        <begin position="1475"/>
        <end position="1495"/>
    </location>
</feature>
<dbReference type="SUPFAM" id="SSF81660">
    <property type="entry name" value="Metal cation-transporting ATPase, ATP-binding domain N"/>
    <property type="match status" value="1"/>
</dbReference>
<evidence type="ECO:0000256" key="8">
    <source>
        <dbReference type="ARBA" id="ARBA00022967"/>
    </source>
</evidence>
<dbReference type="InterPro" id="IPR036412">
    <property type="entry name" value="HAD-like_sf"/>
</dbReference>
<feature type="region of interest" description="Disordered" evidence="17">
    <location>
        <begin position="737"/>
        <end position="768"/>
    </location>
</feature>
<dbReference type="PROSITE" id="PS00154">
    <property type="entry name" value="ATPASE_E1_E2"/>
    <property type="match status" value="1"/>
</dbReference>
<feature type="binding site" evidence="14">
    <location>
        <position position="875"/>
    </location>
    <ligand>
        <name>ATP</name>
        <dbReference type="ChEBI" id="CHEBI:30616"/>
    </ligand>
</feature>
<gene>
    <name evidence="20" type="ORF">DAPK24_029110</name>
</gene>
<dbReference type="GO" id="GO:0000287">
    <property type="term" value="F:magnesium ion binding"/>
    <property type="evidence" value="ECO:0007669"/>
    <property type="project" value="UniProtKB-UniRule"/>
</dbReference>
<dbReference type="GO" id="GO:0005886">
    <property type="term" value="C:plasma membrane"/>
    <property type="evidence" value="ECO:0007669"/>
    <property type="project" value="TreeGrafter"/>
</dbReference>
<feature type="binding site" evidence="14">
    <location>
        <position position="1089"/>
    </location>
    <ligand>
        <name>ATP</name>
        <dbReference type="ChEBI" id="CHEBI:30616"/>
    </ligand>
</feature>
<dbReference type="Proteomes" id="UP001378960">
    <property type="component" value="Unassembled WGS sequence"/>
</dbReference>
<dbReference type="GO" id="GO:0016887">
    <property type="term" value="F:ATP hydrolysis activity"/>
    <property type="evidence" value="ECO:0007669"/>
    <property type="project" value="InterPro"/>
</dbReference>
<dbReference type="FunFam" id="3.40.50.1000:FF:000172">
    <property type="entry name" value="Phospholipid-transporting ATPase"/>
    <property type="match status" value="1"/>
</dbReference>
<keyword evidence="8 16" id="KW-1278">Translocase</keyword>
<feature type="transmembrane region" description="Helical" evidence="16">
    <location>
        <begin position="1507"/>
        <end position="1527"/>
    </location>
</feature>
<feature type="transmembrane region" description="Helical" evidence="16">
    <location>
        <begin position="573"/>
        <end position="594"/>
    </location>
</feature>
<feature type="transmembrane region" description="Helical" evidence="16">
    <location>
        <begin position="1439"/>
        <end position="1463"/>
    </location>
</feature>
<name>A0AAV5R4A5_PICKL</name>
<evidence type="ECO:0000259" key="18">
    <source>
        <dbReference type="Pfam" id="PF16209"/>
    </source>
</evidence>
<feature type="binding site" evidence="15">
    <location>
        <position position="685"/>
    </location>
    <ligand>
        <name>Mg(2+)</name>
        <dbReference type="ChEBI" id="CHEBI:18420"/>
    </ligand>
</feature>
<accession>A0AAV5R4A5</accession>
<evidence type="ECO:0000313" key="20">
    <source>
        <dbReference type="EMBL" id="GMM46336.1"/>
    </source>
</evidence>
<feature type="transmembrane region" description="Helical" evidence="16">
    <location>
        <begin position="1551"/>
        <end position="1572"/>
    </location>
</feature>
<reference evidence="20 21" key="1">
    <citation type="journal article" date="2023" name="Elife">
        <title>Identification of key yeast species and microbe-microbe interactions impacting larval growth of Drosophila in the wild.</title>
        <authorList>
            <person name="Mure A."/>
            <person name="Sugiura Y."/>
            <person name="Maeda R."/>
            <person name="Honda K."/>
            <person name="Sakurai N."/>
            <person name="Takahashi Y."/>
            <person name="Watada M."/>
            <person name="Katoh T."/>
            <person name="Gotoh A."/>
            <person name="Gotoh Y."/>
            <person name="Taniguchi I."/>
            <person name="Nakamura K."/>
            <person name="Hayashi T."/>
            <person name="Katayama T."/>
            <person name="Uemura T."/>
            <person name="Hattori Y."/>
        </authorList>
    </citation>
    <scope>NUCLEOTIDE SEQUENCE [LARGE SCALE GENOMIC DNA]</scope>
    <source>
        <strain evidence="20 21">PK-24</strain>
    </source>
</reference>
<comment type="subcellular location">
    <subcellularLocation>
        <location evidence="1 16">Membrane</location>
        <topology evidence="1 16">Multi-pass membrane protein</topology>
    </subcellularLocation>
</comment>
<dbReference type="InterPro" id="IPR001757">
    <property type="entry name" value="P_typ_ATPase"/>
</dbReference>
<evidence type="ECO:0000256" key="2">
    <source>
        <dbReference type="ARBA" id="ARBA00008109"/>
    </source>
</evidence>